<organism evidence="1">
    <name type="scientific">Phaselicystis flava</name>
    <dbReference type="NCBI Taxonomy" id="525924"/>
    <lineage>
        <taxon>Bacteria</taxon>
        <taxon>Pseudomonadati</taxon>
        <taxon>Myxococcota</taxon>
        <taxon>Polyangia</taxon>
        <taxon>Polyangiales</taxon>
        <taxon>Phaselicystidaceae</taxon>
        <taxon>Phaselicystis</taxon>
    </lineage>
</organism>
<dbReference type="AlphaFoldDB" id="A0A3S7V0A0"/>
<accession>A0A3S7V0A0</accession>
<evidence type="ECO:0000313" key="1">
    <source>
        <dbReference type="EMBL" id="AYM54423.1"/>
    </source>
</evidence>
<reference evidence="1" key="1">
    <citation type="journal article" date="2018" name="J. Ind. Microbiol. Biotechnol.">
        <title>Genome mining reveals uncommon alkylpyrones as type III PKS products from myxobacteria.</title>
        <authorList>
            <person name="Hug J.J."/>
            <person name="Panter F."/>
            <person name="Krug D."/>
            <person name="Muller R."/>
        </authorList>
    </citation>
    <scope>NUCLEOTIDE SEQUENCE</scope>
    <source>
        <strain evidence="1">MSr9315</strain>
    </source>
</reference>
<proteinExistence type="predicted"/>
<protein>
    <submittedName>
        <fullName evidence="1">Uncharacterized protein</fullName>
    </submittedName>
</protein>
<dbReference type="EMBL" id="MH908922">
    <property type="protein sequence ID" value="AYM54423.1"/>
    <property type="molecule type" value="Genomic_DNA"/>
</dbReference>
<sequence length="130" mass="14609">MVRWTGFADFVFVDSAWLAFVRAGELAETDAHEVCPDAWLIEERRIVFDLDGETSRRVLEGIKRFLDMLALQAVSGEASIELASPSERWAERWVRRAAIPSVWKELARLDAIEGPTSGQTIRANAFDPSS</sequence>
<name>A0A3S7V0A0_9BACT</name>